<feature type="domain" description="DUF4412" evidence="3">
    <location>
        <begin position="116"/>
        <end position="285"/>
    </location>
</feature>
<dbReference type="EMBL" id="NSKE01000004">
    <property type="protein sequence ID" value="PAU94477.1"/>
    <property type="molecule type" value="Genomic_DNA"/>
</dbReference>
<evidence type="ECO:0000259" key="3">
    <source>
        <dbReference type="Pfam" id="PF14371"/>
    </source>
</evidence>
<comment type="caution">
    <text evidence="4">The sequence shown here is derived from an EMBL/GenBank/DDBJ whole genome shotgun (WGS) entry which is preliminary data.</text>
</comment>
<accession>A0A2A2GC64</accession>
<keyword evidence="5" id="KW-1185">Reference proteome</keyword>
<gene>
    <name evidence="4" type="ORF">CK503_06675</name>
</gene>
<dbReference type="AlphaFoldDB" id="A0A2A2GC64"/>
<proteinExistence type="predicted"/>
<feature type="coiled-coil region" evidence="1">
    <location>
        <begin position="18"/>
        <end position="53"/>
    </location>
</feature>
<dbReference type="Pfam" id="PF14371">
    <property type="entry name" value="DUF4412"/>
    <property type="match status" value="1"/>
</dbReference>
<dbReference type="OrthoDB" id="1524221at2"/>
<protein>
    <recommendedName>
        <fullName evidence="3">DUF4412 domain-containing protein</fullName>
    </recommendedName>
</protein>
<name>A0A2A2GC64_9BACT</name>
<reference evidence="4 5" key="1">
    <citation type="submission" date="2017-08" db="EMBL/GenBank/DDBJ databases">
        <title>Aliifodinibius alkalisoli sp. nov., isolated from saline alkaline soil.</title>
        <authorList>
            <person name="Liu D."/>
            <person name="Zhang G."/>
        </authorList>
    </citation>
    <scope>NUCLEOTIDE SEQUENCE [LARGE SCALE GENOMIC DNA]</scope>
    <source>
        <strain evidence="4 5">WN023</strain>
    </source>
</reference>
<evidence type="ECO:0000313" key="4">
    <source>
        <dbReference type="EMBL" id="PAU94477.1"/>
    </source>
</evidence>
<dbReference type="InterPro" id="IPR025524">
    <property type="entry name" value="DUF4412"/>
</dbReference>
<organism evidence="4 5">
    <name type="scientific">Fodinibius salipaludis</name>
    <dbReference type="NCBI Taxonomy" id="2032627"/>
    <lineage>
        <taxon>Bacteria</taxon>
        <taxon>Pseudomonadati</taxon>
        <taxon>Balneolota</taxon>
        <taxon>Balneolia</taxon>
        <taxon>Balneolales</taxon>
        <taxon>Balneolaceae</taxon>
        <taxon>Fodinibius</taxon>
    </lineage>
</organism>
<evidence type="ECO:0000256" key="2">
    <source>
        <dbReference type="SAM" id="MobiDB-lite"/>
    </source>
</evidence>
<keyword evidence="1" id="KW-0175">Coiled coil</keyword>
<sequence>MKILSGLLIALLLTTWSIDANAQLLNRLKKKAKQAAEQKAEEKLAEQVQLLAERAVEKSWNSIFGEWDADSSGGIHVPFTMSSNIKTEDRYSFQTITTMEVRSSDKNGREEPPMNVDMHFSDDGTYTGTKFRSQEMEKQEGNLFIIYDLTNEAMLMLMENEGNKFSFGYKWDQQITENDSLSDEEANWDELEEWRGYEKIGSKNILGYGCDGYRSETDEETMEIWVTRDEDLGMTQLFKAQANAKQMRGKIPDEYPYGMIMEMKNENKKTGEQVTMRVTNIKKNENISYVMADYPPMSLGKTSSNK</sequence>
<feature type="compositionally biased region" description="Basic and acidic residues" evidence="2">
    <location>
        <begin position="102"/>
        <end position="112"/>
    </location>
</feature>
<feature type="region of interest" description="Disordered" evidence="2">
    <location>
        <begin position="101"/>
        <end position="122"/>
    </location>
</feature>
<dbReference type="Proteomes" id="UP000218831">
    <property type="component" value="Unassembled WGS sequence"/>
</dbReference>
<dbReference type="RefSeq" id="WP_095606018.1">
    <property type="nucleotide sequence ID" value="NZ_NSKE01000004.1"/>
</dbReference>
<evidence type="ECO:0000256" key="1">
    <source>
        <dbReference type="SAM" id="Coils"/>
    </source>
</evidence>
<evidence type="ECO:0000313" key="5">
    <source>
        <dbReference type="Proteomes" id="UP000218831"/>
    </source>
</evidence>